<dbReference type="Proteomes" id="UP000008743">
    <property type="component" value="Unassembled WGS sequence"/>
</dbReference>
<evidence type="ECO:0000313" key="3">
    <source>
        <dbReference type="EMBL" id="KJE95433.1"/>
    </source>
</evidence>
<dbReference type="GO" id="GO:0015937">
    <property type="term" value="P:coenzyme A biosynthetic process"/>
    <property type="evidence" value="ECO:0007669"/>
    <property type="project" value="TreeGrafter"/>
</dbReference>
<dbReference type="SUPFAM" id="SSF52374">
    <property type="entry name" value="Nucleotidylyl transferase"/>
    <property type="match status" value="1"/>
</dbReference>
<sequence>MISNSLGMATPFQFLSCAYEAFMDASNPVQRIEISLLGFAAFNIPLSKSDSRIKRFGRVNAAKDGWNLASVPDAQWTREMKLVPKETKPFDAASSLTSSNWPVADDVCLGGTFDHMHNGHRILLTVAVLLARRRLVCGVTDGSLLANKKRKELVEPLQQRINAVRDFCHVIRPDLAIEFHAIVDMYGPAGTDADLDLLVVSEETKGATPLINEKRSANGIPKMLKPELVELVQSDLHSAEKLSSTQIREWIAHTSTEGAKPPTGQAITVQRVGRTGHIEKSKTQGSRKPRGAAAIIAPVLSQSPEALASGRVLRPRRTSTTQAR</sequence>
<dbReference type="AlphaFoldDB" id="A0A0D2WU84"/>
<name>A0A0D2WU84_CAPO3</name>
<gene>
    <name evidence="3" type="ORF">CAOG_005887</name>
</gene>
<accession>A0A0D2WU84</accession>
<keyword evidence="4" id="KW-1185">Reference proteome</keyword>
<feature type="region of interest" description="Disordered" evidence="1">
    <location>
        <begin position="305"/>
        <end position="324"/>
    </location>
</feature>
<evidence type="ECO:0000256" key="1">
    <source>
        <dbReference type="SAM" id="MobiDB-lite"/>
    </source>
</evidence>
<evidence type="ECO:0000313" key="4">
    <source>
        <dbReference type="Proteomes" id="UP000008743"/>
    </source>
</evidence>
<reference evidence="4" key="1">
    <citation type="submission" date="2011-02" db="EMBL/GenBank/DDBJ databases">
        <title>The Genome Sequence of Capsaspora owczarzaki ATCC 30864.</title>
        <authorList>
            <person name="Russ C."/>
            <person name="Cuomo C."/>
            <person name="Burger G."/>
            <person name="Gray M.W."/>
            <person name="Holland P.W.H."/>
            <person name="King N."/>
            <person name="Lang F.B.F."/>
            <person name="Roger A.J."/>
            <person name="Ruiz-Trillo I."/>
            <person name="Young S.K."/>
            <person name="Zeng Q."/>
            <person name="Gargeya S."/>
            <person name="Alvarado L."/>
            <person name="Berlin A."/>
            <person name="Chapman S.B."/>
            <person name="Chen Z."/>
            <person name="Freedman E."/>
            <person name="Gellesch M."/>
            <person name="Goldberg J."/>
            <person name="Griggs A."/>
            <person name="Gujja S."/>
            <person name="Heilman E."/>
            <person name="Heiman D."/>
            <person name="Howarth C."/>
            <person name="Mehta T."/>
            <person name="Neiman D."/>
            <person name="Pearson M."/>
            <person name="Roberts A."/>
            <person name="Saif S."/>
            <person name="Shea T."/>
            <person name="Shenoy N."/>
            <person name="Sisk P."/>
            <person name="Stolte C."/>
            <person name="Sykes S."/>
            <person name="White J."/>
            <person name="Yandava C."/>
            <person name="Haas B."/>
            <person name="Nusbaum C."/>
            <person name="Birren B."/>
        </authorList>
    </citation>
    <scope>NUCLEOTIDE SEQUENCE</scope>
    <source>
        <strain evidence="4">ATCC 30864</strain>
    </source>
</reference>
<proteinExistence type="predicted"/>
<dbReference type="OrthoDB" id="27911at2759"/>
<feature type="region of interest" description="Disordered" evidence="1">
    <location>
        <begin position="278"/>
        <end position="300"/>
    </location>
</feature>
<feature type="domain" description="Cytidyltransferase-like" evidence="2">
    <location>
        <begin position="109"/>
        <end position="249"/>
    </location>
</feature>
<dbReference type="InterPro" id="IPR014729">
    <property type="entry name" value="Rossmann-like_a/b/a_fold"/>
</dbReference>
<evidence type="ECO:0000259" key="2">
    <source>
        <dbReference type="Pfam" id="PF01467"/>
    </source>
</evidence>
<organism evidence="3 4">
    <name type="scientific">Capsaspora owczarzaki (strain ATCC 30864)</name>
    <dbReference type="NCBI Taxonomy" id="595528"/>
    <lineage>
        <taxon>Eukaryota</taxon>
        <taxon>Filasterea</taxon>
        <taxon>Capsaspora</taxon>
    </lineage>
</organism>
<dbReference type="PANTHER" id="PTHR10695:SF46">
    <property type="entry name" value="BIFUNCTIONAL COENZYME A SYNTHASE-RELATED"/>
    <property type="match status" value="1"/>
</dbReference>
<dbReference type="Pfam" id="PF01467">
    <property type="entry name" value="CTP_transf_like"/>
    <property type="match status" value="1"/>
</dbReference>
<dbReference type="InterPro" id="IPR004821">
    <property type="entry name" value="Cyt_trans-like"/>
</dbReference>
<dbReference type="PANTHER" id="PTHR10695">
    <property type="entry name" value="DEPHOSPHO-COA KINASE-RELATED"/>
    <property type="match status" value="1"/>
</dbReference>
<protein>
    <recommendedName>
        <fullName evidence="2">Cytidyltransferase-like domain-containing protein</fullName>
    </recommendedName>
</protein>
<dbReference type="EMBL" id="KE346369">
    <property type="protein sequence ID" value="KJE95433.1"/>
    <property type="molecule type" value="Genomic_DNA"/>
</dbReference>
<dbReference type="Gene3D" id="3.40.50.620">
    <property type="entry name" value="HUPs"/>
    <property type="match status" value="1"/>
</dbReference>
<dbReference type="GO" id="GO:0004140">
    <property type="term" value="F:dephospho-CoA kinase activity"/>
    <property type="evidence" value="ECO:0007669"/>
    <property type="project" value="TreeGrafter"/>
</dbReference>